<evidence type="ECO:0000256" key="1">
    <source>
        <dbReference type="ARBA" id="ARBA00004651"/>
    </source>
</evidence>
<dbReference type="EMBL" id="JAQOSK010000033">
    <property type="protein sequence ID" value="MDC2961334.1"/>
    <property type="molecule type" value="Genomic_DNA"/>
</dbReference>
<dbReference type="InterPro" id="IPR011701">
    <property type="entry name" value="MFS"/>
</dbReference>
<name>A0ABT5G974_9ACTN</name>
<proteinExistence type="inferred from homology"/>
<keyword evidence="4 7" id="KW-0812">Transmembrane</keyword>
<organism evidence="9 10">
    <name type="scientific">Streptomyces gilvifuscus</name>
    <dbReference type="NCBI Taxonomy" id="1550617"/>
    <lineage>
        <taxon>Bacteria</taxon>
        <taxon>Bacillati</taxon>
        <taxon>Actinomycetota</taxon>
        <taxon>Actinomycetes</taxon>
        <taxon>Kitasatosporales</taxon>
        <taxon>Streptomycetaceae</taxon>
        <taxon>Streptomyces</taxon>
    </lineage>
</organism>
<reference evidence="9 10" key="1">
    <citation type="journal article" date="2015" name="Int. J. Syst. Evol. Microbiol.">
        <title>Streptomyces gilvifuscus sp. nov., an actinomycete that produces antibacterial compounds isolated from soil.</title>
        <authorList>
            <person name="Nguyen T.M."/>
            <person name="Kim J."/>
        </authorList>
    </citation>
    <scope>NUCLEOTIDE SEQUENCE [LARGE SCALE GENOMIC DNA]</scope>
    <source>
        <strain evidence="9 10">T113</strain>
    </source>
</reference>
<dbReference type="PANTHER" id="PTHR23514">
    <property type="entry name" value="BYPASS OF STOP CODON PROTEIN 6"/>
    <property type="match status" value="1"/>
</dbReference>
<keyword evidence="6 7" id="KW-0472">Membrane</keyword>
<comment type="similarity">
    <text evidence="2">Belongs to the major facilitator superfamily.</text>
</comment>
<feature type="transmembrane region" description="Helical" evidence="7">
    <location>
        <begin position="175"/>
        <end position="196"/>
    </location>
</feature>
<dbReference type="InterPro" id="IPR051788">
    <property type="entry name" value="MFS_Transporter"/>
</dbReference>
<feature type="transmembrane region" description="Helical" evidence="7">
    <location>
        <begin position="338"/>
        <end position="358"/>
    </location>
</feature>
<feature type="transmembrane region" description="Helical" evidence="7">
    <location>
        <begin position="147"/>
        <end position="169"/>
    </location>
</feature>
<dbReference type="Gene3D" id="1.20.1250.20">
    <property type="entry name" value="MFS general substrate transporter like domains"/>
    <property type="match status" value="1"/>
</dbReference>
<keyword evidence="5 7" id="KW-1133">Transmembrane helix</keyword>
<dbReference type="RefSeq" id="WP_272179167.1">
    <property type="nucleotide sequence ID" value="NZ_JAQOSK010000033.1"/>
</dbReference>
<dbReference type="Proteomes" id="UP001221328">
    <property type="component" value="Unassembled WGS sequence"/>
</dbReference>
<dbReference type="Pfam" id="PF07690">
    <property type="entry name" value="MFS_1"/>
    <property type="match status" value="1"/>
</dbReference>
<evidence type="ECO:0000256" key="2">
    <source>
        <dbReference type="ARBA" id="ARBA00008335"/>
    </source>
</evidence>
<dbReference type="InterPro" id="IPR036259">
    <property type="entry name" value="MFS_trans_sf"/>
</dbReference>
<evidence type="ECO:0000256" key="6">
    <source>
        <dbReference type="ARBA" id="ARBA00023136"/>
    </source>
</evidence>
<dbReference type="PANTHER" id="PTHR23514:SF3">
    <property type="entry name" value="BYPASS OF STOP CODON PROTEIN 6"/>
    <property type="match status" value="1"/>
</dbReference>
<feature type="transmembrane region" description="Helical" evidence="7">
    <location>
        <begin position="60"/>
        <end position="82"/>
    </location>
</feature>
<protein>
    <submittedName>
        <fullName evidence="9">MFS transporter</fullName>
    </submittedName>
</protein>
<evidence type="ECO:0000259" key="8">
    <source>
        <dbReference type="PROSITE" id="PS50850"/>
    </source>
</evidence>
<evidence type="ECO:0000256" key="4">
    <source>
        <dbReference type="ARBA" id="ARBA00022692"/>
    </source>
</evidence>
<evidence type="ECO:0000256" key="3">
    <source>
        <dbReference type="ARBA" id="ARBA00022448"/>
    </source>
</evidence>
<dbReference type="PROSITE" id="PS50850">
    <property type="entry name" value="MFS"/>
    <property type="match status" value="1"/>
</dbReference>
<evidence type="ECO:0000313" key="10">
    <source>
        <dbReference type="Proteomes" id="UP001221328"/>
    </source>
</evidence>
<keyword evidence="10" id="KW-1185">Reference proteome</keyword>
<evidence type="ECO:0000313" key="9">
    <source>
        <dbReference type="EMBL" id="MDC2961334.1"/>
    </source>
</evidence>
<evidence type="ECO:0000256" key="7">
    <source>
        <dbReference type="SAM" id="Phobius"/>
    </source>
</evidence>
<evidence type="ECO:0000256" key="5">
    <source>
        <dbReference type="ARBA" id="ARBA00022989"/>
    </source>
</evidence>
<feature type="transmembrane region" description="Helical" evidence="7">
    <location>
        <begin position="247"/>
        <end position="268"/>
    </location>
</feature>
<feature type="transmembrane region" description="Helical" evidence="7">
    <location>
        <begin position="89"/>
        <end position="107"/>
    </location>
</feature>
<comment type="caution">
    <text evidence="9">The sequence shown here is derived from an EMBL/GenBank/DDBJ whole genome shotgun (WGS) entry which is preliminary data.</text>
</comment>
<feature type="transmembrane region" description="Helical" evidence="7">
    <location>
        <begin position="113"/>
        <end position="135"/>
    </location>
</feature>
<feature type="transmembrane region" description="Helical" evidence="7">
    <location>
        <begin position="20"/>
        <end position="40"/>
    </location>
</feature>
<feature type="transmembrane region" description="Helical" evidence="7">
    <location>
        <begin position="280"/>
        <end position="301"/>
    </location>
</feature>
<dbReference type="InterPro" id="IPR020846">
    <property type="entry name" value="MFS_dom"/>
</dbReference>
<dbReference type="SUPFAM" id="SSF103473">
    <property type="entry name" value="MFS general substrate transporter"/>
    <property type="match status" value="1"/>
</dbReference>
<comment type="subcellular location">
    <subcellularLocation>
        <location evidence="1">Cell membrane</location>
        <topology evidence="1">Multi-pass membrane protein</topology>
    </subcellularLocation>
</comment>
<keyword evidence="3" id="KW-0813">Transport</keyword>
<feature type="transmembrane region" description="Helical" evidence="7">
    <location>
        <begin position="217"/>
        <end position="235"/>
    </location>
</feature>
<gene>
    <name evidence="9" type="ORF">PO587_43615</name>
</gene>
<feature type="transmembrane region" description="Helical" evidence="7">
    <location>
        <begin position="370"/>
        <end position="393"/>
    </location>
</feature>
<accession>A0ABT5G974</accession>
<feature type="domain" description="Major facilitator superfamily (MFS) profile" evidence="8">
    <location>
        <begin position="23"/>
        <end position="399"/>
    </location>
</feature>
<feature type="transmembrane region" description="Helical" evidence="7">
    <location>
        <begin position="307"/>
        <end position="326"/>
    </location>
</feature>
<sequence length="413" mass="42898">MTALSRTRRSAATTTVPFDIRRLFVGSCIALAATGMTFSVRGDIMGALGQQFALNHYQLGLIAGAAFYGYVGAILGGGLLVDALGARKILTLAFIAQLAGLALTIIAPGFSMLFAGTLVVGLGNGLIEAAANPLVASLYPRQKTRRLNAFHAWFAGGLIVGGLVGYGFTRAGLDWRMKLAAIILSVLAYGVVLLPLRFPPTERVAAAVSSREMFRTATRPIFLILLACMFLTASTELGPNQWIPDTLGHLAGASGILVLTFVNGIMFAARTFGSRLLGKASPVAVLAVSSVLAAAGLQLLAHAHSALGAYAAAAVFALGIGRYWPTMLGAVAERCPKGGSFVLALMGSGGMLATAITLPWMGHMIDAHGAAYAFATVSILPALCVLAFTAIWLRDRKTGAETIETLPVAAHPA</sequence>